<protein>
    <recommendedName>
        <fullName evidence="2">Apiosidase-like catalytic domain-containing protein</fullName>
    </recommendedName>
</protein>
<geneLocation type="plasmid" evidence="3 4">
    <name>pPP2</name>
</geneLocation>
<dbReference type="PANTHER" id="PTHR37836:SF3">
    <property type="entry name" value="ENDOGLUCANASE"/>
    <property type="match status" value="1"/>
</dbReference>
<dbReference type="PANTHER" id="PTHR37836">
    <property type="entry name" value="LMO1036 PROTEIN"/>
    <property type="match status" value="1"/>
</dbReference>
<dbReference type="RefSeq" id="WP_338398830.1">
    <property type="nucleotide sequence ID" value="NZ_AP025294.1"/>
</dbReference>
<dbReference type="EMBL" id="AP025294">
    <property type="protein sequence ID" value="BDD01258.1"/>
    <property type="molecule type" value="Genomic_DNA"/>
</dbReference>
<proteinExistence type="predicted"/>
<evidence type="ECO:0000313" key="3">
    <source>
        <dbReference type="EMBL" id="BDD01258.1"/>
    </source>
</evidence>
<gene>
    <name evidence="3" type="ORF">PEPS_35380</name>
</gene>
<keyword evidence="4" id="KW-1185">Reference proteome</keyword>
<dbReference type="InterPro" id="IPR017853">
    <property type="entry name" value="GH"/>
</dbReference>
<feature type="domain" description="Apiosidase-like catalytic" evidence="2">
    <location>
        <begin position="25"/>
        <end position="344"/>
    </location>
</feature>
<evidence type="ECO:0000313" key="4">
    <source>
        <dbReference type="Proteomes" id="UP001354989"/>
    </source>
</evidence>
<dbReference type="SUPFAM" id="SSF51445">
    <property type="entry name" value="(Trans)glycosidases"/>
    <property type="match status" value="1"/>
</dbReference>
<evidence type="ECO:0000256" key="1">
    <source>
        <dbReference type="SAM" id="SignalP"/>
    </source>
</evidence>
<dbReference type="Pfam" id="PF13204">
    <property type="entry name" value="Apiosidase"/>
    <property type="match status" value="1"/>
</dbReference>
<accession>A0ABM7VJT8</accession>
<dbReference type="InterPro" id="IPR025277">
    <property type="entry name" value="Apiosidase-like_cat_dom"/>
</dbReference>
<sequence>MKKVSLVFIFLMIFSAGFAQIKPAKDQPYLVDHQGKPFFWLGDTAWELIHRLDKKEIEAYFKKRSAQGYNVIQTVALAELNGLTVPNRNGELPLIDQDPAKPNEAYFKWVDWVVQCAQRHDLQIALLPTWGDKIKLVWGPGPVVFNPENAYAYGKFIGERYKDQPNIIYVLGGDRNMETPEELATVNAMAKGIQEHDNGQHMMTYHPRGGYAASMIVKDAKWLDLDMLQTGHWRKRYPTDSLIAEVRQPNRPLLDGEPCYEDHPIQWKPEIGFFHALDIRQSAYRSVFAGACGHTYGHHGIWQMWQKGRESISSVEVDWKHGLKAKGGGQMKYLKKLMEQTHWYELKPDHLMTASGDSLQTLGSDQYLLIYQEQAKDFSANIEAKPSSISIFDPETGNSKRLQNHLQSNHIKVNFPKKYLNRDAVIVINLDTNSL</sequence>
<keyword evidence="3" id="KW-0614">Plasmid</keyword>
<dbReference type="Proteomes" id="UP001354989">
    <property type="component" value="Plasmid pPP2"/>
</dbReference>
<dbReference type="Gene3D" id="3.20.20.80">
    <property type="entry name" value="Glycosidases"/>
    <property type="match status" value="1"/>
</dbReference>
<feature type="signal peptide" evidence="1">
    <location>
        <begin position="1"/>
        <end position="19"/>
    </location>
</feature>
<keyword evidence="1" id="KW-0732">Signal</keyword>
<feature type="chain" id="PRO_5045587851" description="Apiosidase-like catalytic domain-containing protein" evidence="1">
    <location>
        <begin position="20"/>
        <end position="435"/>
    </location>
</feature>
<organism evidence="3 4">
    <name type="scientific">Persicobacter psychrovividus</name>
    <dbReference type="NCBI Taxonomy" id="387638"/>
    <lineage>
        <taxon>Bacteria</taxon>
        <taxon>Pseudomonadati</taxon>
        <taxon>Bacteroidota</taxon>
        <taxon>Cytophagia</taxon>
        <taxon>Cytophagales</taxon>
        <taxon>Persicobacteraceae</taxon>
        <taxon>Persicobacter</taxon>
    </lineage>
</organism>
<reference evidence="3 4" key="1">
    <citation type="submission" date="2021-12" db="EMBL/GenBank/DDBJ databases">
        <title>Genome sequencing of bacteria with rrn-lacking chromosome and rrn-plasmid.</title>
        <authorList>
            <person name="Anda M."/>
            <person name="Iwasaki W."/>
        </authorList>
    </citation>
    <scope>NUCLEOTIDE SEQUENCE [LARGE SCALE GENOMIC DNA]</scope>
    <source>
        <strain evidence="3 4">NBRC 101262</strain>
        <plasmid evidence="3 4">pPP2</plasmid>
    </source>
</reference>
<name>A0ABM7VJT8_9BACT</name>
<evidence type="ECO:0000259" key="2">
    <source>
        <dbReference type="Pfam" id="PF13204"/>
    </source>
</evidence>